<accession>A0A212LFY1</accession>
<reference evidence="1" key="1">
    <citation type="submission" date="2016-08" db="EMBL/GenBank/DDBJ databases">
        <authorList>
            <person name="Seilhamer J.J."/>
        </authorList>
    </citation>
    <scope>NUCLEOTIDE SEQUENCE</scope>
    <source>
        <strain evidence="1">86</strain>
    </source>
</reference>
<sequence>MFSTFLDSPLWHFATTLETSVRDALPVGVLH</sequence>
<dbReference type="EMBL" id="FMJD01000008">
    <property type="protein sequence ID" value="SCM76380.1"/>
    <property type="molecule type" value="Genomic_DNA"/>
</dbReference>
<evidence type="ECO:0000313" key="1">
    <source>
        <dbReference type="EMBL" id="SCM76380.1"/>
    </source>
</evidence>
<name>A0A212LFY1_9HYPH</name>
<gene>
    <name evidence="1" type="ORF">KL86PLE_40185</name>
</gene>
<protein>
    <submittedName>
        <fullName evidence="1">Uncharacterized protein</fullName>
    </submittedName>
</protein>
<dbReference type="AlphaFoldDB" id="A0A212LFY1"/>
<proteinExistence type="predicted"/>
<organism evidence="1">
    <name type="scientific">uncultured Pleomorphomonas sp</name>
    <dbReference type="NCBI Taxonomy" id="442121"/>
    <lineage>
        <taxon>Bacteria</taxon>
        <taxon>Pseudomonadati</taxon>
        <taxon>Pseudomonadota</taxon>
        <taxon>Alphaproteobacteria</taxon>
        <taxon>Hyphomicrobiales</taxon>
        <taxon>Pleomorphomonadaceae</taxon>
        <taxon>Pleomorphomonas</taxon>
        <taxon>environmental samples</taxon>
    </lineage>
</organism>